<evidence type="ECO:0000256" key="5">
    <source>
        <dbReference type="ARBA" id="ARBA00022448"/>
    </source>
</evidence>
<dbReference type="PANTHER" id="PTHR42996:SF1">
    <property type="entry name" value="PHOSPHATE-BINDING PROTEIN PSTS"/>
    <property type="match status" value="1"/>
</dbReference>
<reference evidence="9 10" key="1">
    <citation type="submission" date="2020-08" db="EMBL/GenBank/DDBJ databases">
        <title>Genomic Encyclopedia of Type Strains, Phase III (KMG-III): the genomes of soil and plant-associated and newly described type strains.</title>
        <authorList>
            <person name="Whitman W."/>
        </authorList>
    </citation>
    <scope>NUCLEOTIDE SEQUENCE [LARGE SCALE GENOMIC DNA]</scope>
    <source>
        <strain evidence="9 10">CECT 7015</strain>
    </source>
</reference>
<dbReference type="InterPro" id="IPR024370">
    <property type="entry name" value="PBP_domain"/>
</dbReference>
<evidence type="ECO:0000256" key="1">
    <source>
        <dbReference type="ARBA" id="ARBA00002841"/>
    </source>
</evidence>
<protein>
    <recommendedName>
        <fullName evidence="4 7">Phosphate-binding protein PstS</fullName>
    </recommendedName>
</protein>
<evidence type="ECO:0000313" key="9">
    <source>
        <dbReference type="EMBL" id="MBB3144480.1"/>
    </source>
</evidence>
<feature type="domain" description="PBP" evidence="8">
    <location>
        <begin position="31"/>
        <end position="250"/>
    </location>
</feature>
<evidence type="ECO:0000313" key="10">
    <source>
        <dbReference type="Proteomes" id="UP000554520"/>
    </source>
</evidence>
<dbReference type="GO" id="GO:0043190">
    <property type="term" value="C:ATP-binding cassette (ABC) transporter complex"/>
    <property type="evidence" value="ECO:0007669"/>
    <property type="project" value="InterPro"/>
</dbReference>
<keyword evidence="10" id="KW-1185">Reference proteome</keyword>
<keyword evidence="5 7" id="KW-0813">Transport</keyword>
<dbReference type="EMBL" id="JACHXN010000002">
    <property type="protein sequence ID" value="MBB3144480.1"/>
    <property type="molecule type" value="Genomic_DNA"/>
</dbReference>
<comment type="function">
    <text evidence="1 7">Part of the ABC transporter complex PstSACB involved in phosphate import.</text>
</comment>
<evidence type="ECO:0000256" key="2">
    <source>
        <dbReference type="ARBA" id="ARBA00008725"/>
    </source>
</evidence>
<dbReference type="Gene3D" id="3.40.190.10">
    <property type="entry name" value="Periplasmic binding protein-like II"/>
    <property type="match status" value="2"/>
</dbReference>
<evidence type="ECO:0000256" key="3">
    <source>
        <dbReference type="ARBA" id="ARBA00011529"/>
    </source>
</evidence>
<dbReference type="Pfam" id="PF12849">
    <property type="entry name" value="PBP_like_2"/>
    <property type="match status" value="1"/>
</dbReference>
<dbReference type="SUPFAM" id="SSF53850">
    <property type="entry name" value="Periplasmic binding protein-like II"/>
    <property type="match status" value="1"/>
</dbReference>
<evidence type="ECO:0000256" key="4">
    <source>
        <dbReference type="ARBA" id="ARBA00021889"/>
    </source>
</evidence>
<dbReference type="AlphaFoldDB" id="A0A839U653"/>
<dbReference type="CDD" id="cd13565">
    <property type="entry name" value="PBP2_PstS"/>
    <property type="match status" value="1"/>
</dbReference>
<dbReference type="InterPro" id="IPR005673">
    <property type="entry name" value="ABC_phos-bd_PstS"/>
</dbReference>
<gene>
    <name evidence="9" type="ORF">FHS21_000876</name>
</gene>
<dbReference type="Proteomes" id="UP000554520">
    <property type="component" value="Unassembled WGS sequence"/>
</dbReference>
<evidence type="ECO:0000256" key="7">
    <source>
        <dbReference type="PIRNR" id="PIRNR002756"/>
    </source>
</evidence>
<organism evidence="9 10">
    <name type="scientific">Phyllobacterium trifolii</name>
    <dbReference type="NCBI Taxonomy" id="300193"/>
    <lineage>
        <taxon>Bacteria</taxon>
        <taxon>Pseudomonadati</taxon>
        <taxon>Pseudomonadota</taxon>
        <taxon>Alphaproteobacteria</taxon>
        <taxon>Hyphomicrobiales</taxon>
        <taxon>Phyllobacteriaceae</taxon>
        <taxon>Phyllobacterium</taxon>
    </lineage>
</organism>
<keyword evidence="6 7" id="KW-0592">Phosphate transport</keyword>
<evidence type="ECO:0000256" key="6">
    <source>
        <dbReference type="ARBA" id="ARBA00022592"/>
    </source>
</evidence>
<dbReference type="PANTHER" id="PTHR42996">
    <property type="entry name" value="PHOSPHATE-BINDING PROTEIN PSTS"/>
    <property type="match status" value="1"/>
</dbReference>
<dbReference type="NCBIfam" id="TIGR00975">
    <property type="entry name" value="3a0107s03"/>
    <property type="match status" value="1"/>
</dbReference>
<dbReference type="InterPro" id="IPR050962">
    <property type="entry name" value="Phosphate-bind_PstS"/>
</dbReference>
<comment type="caution">
    <text evidence="9">The sequence shown here is derived from an EMBL/GenBank/DDBJ whole genome shotgun (WGS) entry which is preliminary data.</text>
</comment>
<dbReference type="PIRSF" id="PIRSF002756">
    <property type="entry name" value="PstS"/>
    <property type="match status" value="1"/>
</dbReference>
<comment type="subunit">
    <text evidence="3 7">The complex is composed of two ATP-binding proteins (PstB), two transmembrane proteins (PstC and PstA) and a solute-binding protein (PstS).</text>
</comment>
<accession>A0A839U653</accession>
<dbReference type="GO" id="GO:0035435">
    <property type="term" value="P:phosphate ion transmembrane transport"/>
    <property type="evidence" value="ECO:0007669"/>
    <property type="project" value="InterPro"/>
</dbReference>
<dbReference type="GO" id="GO:0042301">
    <property type="term" value="F:phosphate ion binding"/>
    <property type="evidence" value="ECO:0007669"/>
    <property type="project" value="InterPro"/>
</dbReference>
<name>A0A839U653_9HYPH</name>
<dbReference type="RefSeq" id="WP_112525481.1">
    <property type="nucleotide sequence ID" value="NZ_JACHXN010000002.1"/>
</dbReference>
<comment type="similarity">
    <text evidence="2 7">Belongs to the PstS family.</text>
</comment>
<sequence>MDRHFLCIRSIGAAIAGATIAAIVLCFGTSSQAEPIRGAGSTFAAPVIAAWSQAYRDARVDGGDFISPDWTVDYELVGSLAGVMRLDQPELDFAATDVPVNPADLKRHGREQFPIVFGSVAVVANINGFENGRLRLSGPVLADIYLDRIRSWSDPAIKALNPDAALPDLKISVLYRTDGSGTTFAFTEYLSAVSADWKKLHGADTLIKWPVGTGAEGTQALISAVHATKGAIAYAEYGQVERAGLPYVSLQNKANHFVKPGADGVRDAVHAIAWEKTQDFHAILTDLPGANAYPITAATFAVVPVVGRAVDRYGRVHDLFRLAFQMGAAKATELGYVPVPPELVKQIEDYWAKVPSIEN</sequence>
<proteinExistence type="inferred from homology"/>
<evidence type="ECO:0000259" key="8">
    <source>
        <dbReference type="Pfam" id="PF12849"/>
    </source>
</evidence>